<dbReference type="PRINTS" id="PR01001">
    <property type="entry name" value="FADG3PDH"/>
</dbReference>
<evidence type="ECO:0000256" key="4">
    <source>
        <dbReference type="ARBA" id="ARBA00022798"/>
    </source>
</evidence>
<keyword evidence="4" id="KW-0319">Glycerol metabolism</keyword>
<dbReference type="EC" id="1.1.5.3" evidence="9"/>
<dbReference type="GO" id="GO:0004368">
    <property type="term" value="F:glycerol-3-phosphate dehydrogenase (quinone) activity"/>
    <property type="evidence" value="ECO:0007669"/>
    <property type="project" value="UniProtKB-EC"/>
</dbReference>
<evidence type="ECO:0000259" key="8">
    <source>
        <dbReference type="Pfam" id="PF16901"/>
    </source>
</evidence>
<evidence type="ECO:0000256" key="3">
    <source>
        <dbReference type="ARBA" id="ARBA00022630"/>
    </source>
</evidence>
<sequence>MKQCENTSDLWDVRRSTNIAARLSTCAQTWDLVIAGGGITGAGIAREAARRGLRVLLVERQDFAWGTSSRSSKMVHGGLRYIAQGDIKTTLHSVRERERLMREAPGLVDQMPYIMPHYKGRFPGPKIFGLLLMVYDFLAGKRYRKFHNATELSKMLPGLATDGLLGGTEFADAVTDDSRLVMRVLHEAIRDGAEVINYAAVAGVERIDGKVSAVHITDELTGERITLSTNAVVNATGAWADVLRAQEGEQAQIRPARGSHIVLSAEKLPVPVSLTVLHPQDQRPIFVYPWEGRTVVGTTDLDHPDTSNTEASMTQQELDYLLALLAHQYPDAHITSNDVISSWAGVRPLVSSGALNPSKEKRDHSIWDDQGLVTVSGGKLTTFRLIALDVLNTAKAYLPDMPDQDDDAAVLAPADTSHPSFGVLTPQQQRRLGGHYGSDLNQLLAEAEDDELSEVPGSCALWAELRWAAAHESVVHLDDLLLRRTRIGLLVEDGGMIFEDRIRAICQPLLAWSDTQWQQEASRYREIWHQHYSLPVGEASTTVQPALVRTA</sequence>
<gene>
    <name evidence="9" type="ORF">MGWOODY_Tha1253</name>
</gene>
<feature type="domain" description="Alpha-glycerophosphate oxidase C-terminal" evidence="8">
    <location>
        <begin position="424"/>
        <end position="516"/>
    </location>
</feature>
<dbReference type="EMBL" id="CZQC01000039">
    <property type="protein sequence ID" value="CUS41353.1"/>
    <property type="molecule type" value="Genomic_DNA"/>
</dbReference>
<dbReference type="Gene3D" id="3.30.9.10">
    <property type="entry name" value="D-Amino Acid Oxidase, subunit A, domain 2"/>
    <property type="match status" value="1"/>
</dbReference>
<evidence type="ECO:0000256" key="1">
    <source>
        <dbReference type="ARBA" id="ARBA00001974"/>
    </source>
</evidence>
<dbReference type="Pfam" id="PF16901">
    <property type="entry name" value="DAO_C"/>
    <property type="match status" value="1"/>
</dbReference>
<dbReference type="PANTHER" id="PTHR11985">
    <property type="entry name" value="GLYCEROL-3-PHOSPHATE DEHYDROGENASE"/>
    <property type="match status" value="1"/>
</dbReference>
<comment type="similarity">
    <text evidence="2">Belongs to the FAD-dependent glycerol-3-phosphate dehydrogenase family.</text>
</comment>
<feature type="domain" description="FAD dependent oxidoreductase" evidence="7">
    <location>
        <begin position="31"/>
        <end position="353"/>
    </location>
</feature>
<organism evidence="9">
    <name type="scientific">hydrothermal vent metagenome</name>
    <dbReference type="NCBI Taxonomy" id="652676"/>
    <lineage>
        <taxon>unclassified sequences</taxon>
        <taxon>metagenomes</taxon>
        <taxon>ecological metagenomes</taxon>
    </lineage>
</organism>
<dbReference type="GO" id="GO:0006071">
    <property type="term" value="P:glycerol metabolic process"/>
    <property type="evidence" value="ECO:0007669"/>
    <property type="project" value="UniProtKB-KW"/>
</dbReference>
<dbReference type="InterPro" id="IPR006076">
    <property type="entry name" value="FAD-dep_OxRdtase"/>
</dbReference>
<dbReference type="InterPro" id="IPR038299">
    <property type="entry name" value="DAO_C_sf"/>
</dbReference>
<dbReference type="InterPro" id="IPR031656">
    <property type="entry name" value="DAO_C"/>
</dbReference>
<proteinExistence type="inferred from homology"/>
<evidence type="ECO:0000259" key="7">
    <source>
        <dbReference type="Pfam" id="PF01266"/>
    </source>
</evidence>
<dbReference type="Gene3D" id="1.10.8.870">
    <property type="entry name" value="Alpha-glycerophosphate oxidase, cap domain"/>
    <property type="match status" value="1"/>
</dbReference>
<dbReference type="InterPro" id="IPR036188">
    <property type="entry name" value="FAD/NAD-bd_sf"/>
</dbReference>
<keyword evidence="3" id="KW-0285">Flavoprotein</keyword>
<reference evidence="9" key="1">
    <citation type="submission" date="2015-10" db="EMBL/GenBank/DDBJ databases">
        <authorList>
            <person name="Gilbert D.G."/>
        </authorList>
    </citation>
    <scope>NUCLEOTIDE SEQUENCE</scope>
</reference>
<dbReference type="GO" id="GO:0046168">
    <property type="term" value="P:glycerol-3-phosphate catabolic process"/>
    <property type="evidence" value="ECO:0007669"/>
    <property type="project" value="TreeGrafter"/>
</dbReference>
<evidence type="ECO:0000256" key="6">
    <source>
        <dbReference type="ARBA" id="ARBA00023002"/>
    </source>
</evidence>
<dbReference type="InterPro" id="IPR000447">
    <property type="entry name" value="G3P_DH_FAD-dep"/>
</dbReference>
<evidence type="ECO:0000313" key="9">
    <source>
        <dbReference type="EMBL" id="CUS41353.1"/>
    </source>
</evidence>
<evidence type="ECO:0000256" key="5">
    <source>
        <dbReference type="ARBA" id="ARBA00022827"/>
    </source>
</evidence>
<protein>
    <submittedName>
        <fullName evidence="9">Aerobic glycerol-3-phosphate dehydrogenase</fullName>
        <ecNumber evidence="9">1.1.5.3</ecNumber>
    </submittedName>
</protein>
<comment type="cofactor">
    <cofactor evidence="1">
        <name>FAD</name>
        <dbReference type="ChEBI" id="CHEBI:57692"/>
    </cofactor>
</comment>
<dbReference type="Gene3D" id="3.50.50.60">
    <property type="entry name" value="FAD/NAD(P)-binding domain"/>
    <property type="match status" value="1"/>
</dbReference>
<dbReference type="AlphaFoldDB" id="A0A160TC62"/>
<keyword evidence="6 9" id="KW-0560">Oxidoreductase</keyword>
<dbReference type="SUPFAM" id="SSF51905">
    <property type="entry name" value="FAD/NAD(P)-binding domain"/>
    <property type="match status" value="1"/>
</dbReference>
<evidence type="ECO:0000256" key="2">
    <source>
        <dbReference type="ARBA" id="ARBA00007330"/>
    </source>
</evidence>
<accession>A0A160TC62</accession>
<name>A0A160TC62_9ZZZZ</name>
<dbReference type="Pfam" id="PF01266">
    <property type="entry name" value="DAO"/>
    <property type="match status" value="1"/>
</dbReference>
<keyword evidence="5" id="KW-0274">FAD</keyword>
<dbReference type="PANTHER" id="PTHR11985:SF35">
    <property type="entry name" value="ANAEROBIC GLYCEROL-3-PHOSPHATE DEHYDROGENASE SUBUNIT A"/>
    <property type="match status" value="1"/>
</dbReference>